<feature type="transmembrane region" description="Helical" evidence="1">
    <location>
        <begin position="470"/>
        <end position="489"/>
    </location>
</feature>
<dbReference type="KEGG" id="hsu:HLASF_0893"/>
<feature type="transmembrane region" description="Helical" evidence="1">
    <location>
        <begin position="245"/>
        <end position="263"/>
    </location>
</feature>
<feature type="transmembrane region" description="Helical" evidence="1">
    <location>
        <begin position="495"/>
        <end position="514"/>
    </location>
</feature>
<feature type="transmembrane region" description="Helical" evidence="1">
    <location>
        <begin position="381"/>
        <end position="401"/>
    </location>
</feature>
<dbReference type="AlphaFoldDB" id="A0A0F7PB56"/>
<sequence length="770" mass="83462">MSEMTDELEELLADKPDLEEAFETLLDIDAAGPWEFDDVPMDSGTFGEVVSRDIVEKVDGEYRLADPDGVRAVLEGEPSTATPTDHSGSPTLRSVPFDADWQALRPLAVGLVVVFLARVYMYPQVFRPEAITLLGNDPYMYRYLLLELARDNAGLFAVPGGIKVGEPLLVSTLWTITAILGGAKETGFAVLAWYPVGAALISAALVYALSMTLTRDRRVGFATLVLIAVMPVLGYRTALGFGDHHAFDLVWLALTMTAITWLAMRPDRAAWKTGLAIAGVAIGVSGQVLAWNAGGLLLVPIAFYGVAHAAVAVRDDQSVVRALGPVTLGVAIGALLSWVVHLQAGWQSQYMVLTPTLLAGGLLGVLAVAEVGRRLEVSAPVVGAGLLGVGIVSIVVTSVVFPDFTAEAVTELTQLVAKSGQEEIAEVKSIFSTDYGFIAGPFFFFGVSLFFALPYLFWGFWHGVKRSRPAWVAAGTYGLVFFLLGVIRVRFASQLALIAAVFSGLAFVHIYAVVTEGDRPDILAGSRPQSIVPVTWNRPERSTVFALVGVFLLVGGLGAMMTPLRVNLLTYDQSQYDAAMYMDRHADEQDLEYPGSYVFSEWGENRMYNALVSGESRSYGYARANYQDFITSPNGSQWYDRLKDRGYIVTTDIDRGDVPSQALQTQLHRYDGRETSHYRLLYASEDESVKVFSPVAGATITGTAEENRTVSISGEMDAAPVAIPAEWSVRTDAGGQYTVDIPTPGRYRIGEHRVTVNESAVRSGQEISLS</sequence>
<reference evidence="2 3" key="1">
    <citation type="journal article" date="2015" name="ISME J.">
        <title>Elemental sulfur and acetate can support life of a novel strictly anaerobic haloarchaeon.</title>
        <authorList>
            <person name="Sorokin D.Y."/>
            <person name="Kublanov I.V."/>
            <person name="Gavrilov S.N."/>
            <person name="Rojo D."/>
            <person name="Roman P."/>
            <person name="Golyshin P.N."/>
            <person name="Slepak V.Z."/>
            <person name="Smedile F."/>
            <person name="Ferrer M."/>
            <person name="Messina E."/>
            <person name="La Cono V."/>
            <person name="Yakimov M.M."/>
        </authorList>
    </citation>
    <scope>NUCLEOTIDE SEQUENCE [LARGE SCALE GENOMIC DNA]</scope>
    <source>
        <strain evidence="2 3">HSR2</strain>
    </source>
</reference>
<feature type="transmembrane region" description="Helical" evidence="1">
    <location>
        <begin position="191"/>
        <end position="209"/>
    </location>
</feature>
<evidence type="ECO:0000256" key="1">
    <source>
        <dbReference type="SAM" id="Phobius"/>
    </source>
</evidence>
<evidence type="ECO:0000313" key="3">
    <source>
        <dbReference type="Proteomes" id="UP000069906"/>
    </source>
</evidence>
<name>A0A0F7PB56_9EURY</name>
<keyword evidence="1" id="KW-0812">Transmembrane</keyword>
<accession>A0A0F7PB56</accession>
<proteinExistence type="predicted"/>
<feature type="transmembrane region" description="Helical" evidence="1">
    <location>
        <begin position="270"/>
        <end position="290"/>
    </location>
</feature>
<dbReference type="EMBL" id="CP008874">
    <property type="protein sequence ID" value="AKH97385.1"/>
    <property type="molecule type" value="Genomic_DNA"/>
</dbReference>
<feature type="transmembrane region" description="Helical" evidence="1">
    <location>
        <begin position="544"/>
        <end position="564"/>
    </location>
</feature>
<gene>
    <name evidence="2" type="ORF">HLASF_0893</name>
</gene>
<feature type="transmembrane region" description="Helical" evidence="1">
    <location>
        <begin position="221"/>
        <end position="239"/>
    </location>
</feature>
<organism evidence="2 3">
    <name type="scientific">Halanaeroarchaeum sulfurireducens</name>
    <dbReference type="NCBI Taxonomy" id="1604004"/>
    <lineage>
        <taxon>Archaea</taxon>
        <taxon>Methanobacteriati</taxon>
        <taxon>Methanobacteriota</taxon>
        <taxon>Stenosarchaea group</taxon>
        <taxon>Halobacteria</taxon>
        <taxon>Halobacteriales</taxon>
        <taxon>Halobacteriaceae</taxon>
        <taxon>Halanaeroarchaeum</taxon>
    </lineage>
</organism>
<feature type="transmembrane region" description="Helical" evidence="1">
    <location>
        <begin position="350"/>
        <end position="369"/>
    </location>
</feature>
<evidence type="ECO:0000313" key="2">
    <source>
        <dbReference type="EMBL" id="AKH97385.1"/>
    </source>
</evidence>
<keyword evidence="1" id="KW-0472">Membrane</keyword>
<dbReference type="Proteomes" id="UP000069906">
    <property type="component" value="Chromosome"/>
</dbReference>
<dbReference type="HOGENOM" id="CLU_012551_0_0_2"/>
<keyword evidence="1" id="KW-1133">Transmembrane helix</keyword>
<feature type="transmembrane region" description="Helical" evidence="1">
    <location>
        <begin position="325"/>
        <end position="344"/>
    </location>
</feature>
<feature type="transmembrane region" description="Helical" evidence="1">
    <location>
        <begin position="296"/>
        <end position="313"/>
    </location>
</feature>
<keyword evidence="3" id="KW-1185">Reference proteome</keyword>
<protein>
    <submittedName>
        <fullName evidence="2">Putative membrane protein</fullName>
    </submittedName>
</protein>
<feature type="transmembrane region" description="Helical" evidence="1">
    <location>
        <begin position="435"/>
        <end position="458"/>
    </location>
</feature>